<evidence type="ECO:0000313" key="2">
    <source>
        <dbReference type="EMBL" id="MDB8749841.1"/>
    </source>
</evidence>
<dbReference type="Pfam" id="PF10105">
    <property type="entry name" value="DUF2344"/>
    <property type="match status" value="1"/>
</dbReference>
<name>A0AAW6EHH7_9FIRM</name>
<gene>
    <name evidence="2" type="ORF">PNW00_05200</name>
</gene>
<dbReference type="EMBL" id="JAQMLU010000007">
    <property type="protein sequence ID" value="MDB8749841.1"/>
    <property type="molecule type" value="Genomic_DNA"/>
</dbReference>
<evidence type="ECO:0000259" key="1">
    <source>
        <dbReference type="Pfam" id="PF10105"/>
    </source>
</evidence>
<protein>
    <submittedName>
        <fullName evidence="2">TIGR03936 family radical SAM-associated protein</fullName>
    </submittedName>
</protein>
<reference evidence="2" key="1">
    <citation type="submission" date="2023-01" db="EMBL/GenBank/DDBJ databases">
        <title>Human gut microbiome strain richness.</title>
        <authorList>
            <person name="Chen-Liaw A."/>
        </authorList>
    </citation>
    <scope>NUCLEOTIDE SEQUENCE</scope>
    <source>
        <strain evidence="2">D43st1_D9_D43t1_170807</strain>
    </source>
</reference>
<sequence length="233" mass="26829">MANAEPKNVNLRLERFEYRAVFSKTGRAKYISHLDLMRAFQRVFKRAHLPIWHTQGFNPHVYIMFPLALPLGTDSRVEIMDFALTEDIPYGEVLERMNAQTPVGLEIVSVSKPEHKHTDITAAEYVVRLKTDKSVREVAELFGKFIALDKIEIEKRTKKKTINLVDIKPHITVLDSKELEDSFEVILKLPCGSSFNLNVNVVIDTFCERYGIEISEIYTERTKILMANGENFI</sequence>
<dbReference type="Proteomes" id="UP001213042">
    <property type="component" value="Unassembled WGS sequence"/>
</dbReference>
<organism evidence="2 3">
    <name type="scientific">Ruminococcus bicirculans</name>
    <name type="common">ex Wegman et al. 2014</name>
    <dbReference type="NCBI Taxonomy" id="1160721"/>
    <lineage>
        <taxon>Bacteria</taxon>
        <taxon>Bacillati</taxon>
        <taxon>Bacillota</taxon>
        <taxon>Clostridia</taxon>
        <taxon>Eubacteriales</taxon>
        <taxon>Oscillospiraceae</taxon>
        <taxon>Ruminococcus</taxon>
    </lineage>
</organism>
<feature type="domain" description="DUF2344" evidence="1">
    <location>
        <begin position="18"/>
        <end position="196"/>
    </location>
</feature>
<proteinExistence type="predicted"/>
<dbReference type="InterPro" id="IPR018768">
    <property type="entry name" value="DUF2344"/>
</dbReference>
<evidence type="ECO:0000313" key="3">
    <source>
        <dbReference type="Proteomes" id="UP001213042"/>
    </source>
</evidence>
<comment type="caution">
    <text evidence="2">The sequence shown here is derived from an EMBL/GenBank/DDBJ whole genome shotgun (WGS) entry which is preliminary data.</text>
</comment>
<accession>A0AAW6EHH7</accession>
<dbReference type="NCBIfam" id="TIGR03936">
    <property type="entry name" value="sam_1_link_chp"/>
    <property type="match status" value="1"/>
</dbReference>
<dbReference type="AlphaFoldDB" id="A0AAW6EHH7"/>
<dbReference type="RefSeq" id="WP_195220851.1">
    <property type="nucleotide sequence ID" value="NZ_JADMWL010000007.1"/>
</dbReference>